<dbReference type="EMBL" id="LFZN01000032">
    <property type="protein sequence ID" value="KXT03184.1"/>
    <property type="molecule type" value="Genomic_DNA"/>
</dbReference>
<dbReference type="AlphaFoldDB" id="A0A139HL42"/>
<keyword evidence="2" id="KW-1185">Reference proteome</keyword>
<evidence type="ECO:0000313" key="2">
    <source>
        <dbReference type="Proteomes" id="UP000070133"/>
    </source>
</evidence>
<gene>
    <name evidence="1" type="ORF">AC578_4833</name>
</gene>
<evidence type="ECO:0000313" key="1">
    <source>
        <dbReference type="EMBL" id="KXT03184.1"/>
    </source>
</evidence>
<organism evidence="1 2">
    <name type="scientific">Pseudocercospora eumusae</name>
    <dbReference type="NCBI Taxonomy" id="321146"/>
    <lineage>
        <taxon>Eukaryota</taxon>
        <taxon>Fungi</taxon>
        <taxon>Dikarya</taxon>
        <taxon>Ascomycota</taxon>
        <taxon>Pezizomycotina</taxon>
        <taxon>Dothideomycetes</taxon>
        <taxon>Dothideomycetidae</taxon>
        <taxon>Mycosphaerellales</taxon>
        <taxon>Mycosphaerellaceae</taxon>
        <taxon>Pseudocercospora</taxon>
    </lineage>
</organism>
<sequence>MQRSIAPAPPMTWMAPPCGPRFVDVVPSPLLQRAVDSKHFTRYLQYQHQKVENISGAFVQYRRALIKVLQYNRSYILERILLHIQDVRTLLRCKRVCRIFNAIIKTSVHLERALWLRPTPRHESGIHFLTHPSDPDPLITWLRSELDLFIQPYSFSTRCYTVLYCPTGGTSKRSRVAREWGRQLNLWPCPSWRSMCVMRGAEKNVRWKVAMHHRGYFWSVELGEREWPPCFAEVMARILELAIRC</sequence>
<dbReference type="Proteomes" id="UP000070133">
    <property type="component" value="Unassembled WGS sequence"/>
</dbReference>
<comment type="caution">
    <text evidence="1">The sequence shown here is derived from an EMBL/GenBank/DDBJ whole genome shotgun (WGS) entry which is preliminary data.</text>
</comment>
<dbReference type="OrthoDB" id="3800738at2759"/>
<accession>A0A139HL42</accession>
<name>A0A139HL42_9PEZI</name>
<evidence type="ECO:0008006" key="3">
    <source>
        <dbReference type="Google" id="ProtNLM"/>
    </source>
</evidence>
<proteinExistence type="predicted"/>
<protein>
    <recommendedName>
        <fullName evidence="3">F-box domain-containing protein</fullName>
    </recommendedName>
</protein>
<reference evidence="1 2" key="1">
    <citation type="submission" date="2015-07" db="EMBL/GenBank/DDBJ databases">
        <title>Comparative genomics of the Sigatoka disease complex on banana suggests a link between parallel evolutionary changes in Pseudocercospora fijiensis and Pseudocercospora eumusae and increased virulence on the banana host.</title>
        <authorList>
            <person name="Chang T.-C."/>
            <person name="Salvucci A."/>
            <person name="Crous P.W."/>
            <person name="Stergiopoulos I."/>
        </authorList>
    </citation>
    <scope>NUCLEOTIDE SEQUENCE [LARGE SCALE GENOMIC DNA]</scope>
    <source>
        <strain evidence="1 2">CBS 114824</strain>
    </source>
</reference>
<dbReference type="STRING" id="321146.A0A139HL42"/>